<dbReference type="Pfam" id="PF13855">
    <property type="entry name" value="LRR_8"/>
    <property type="match status" value="3"/>
</dbReference>
<dbReference type="GO" id="GO:0005615">
    <property type="term" value="C:extracellular space"/>
    <property type="evidence" value="ECO:0007669"/>
    <property type="project" value="TreeGrafter"/>
</dbReference>
<evidence type="ECO:0000256" key="1">
    <source>
        <dbReference type="ARBA" id="ARBA00022614"/>
    </source>
</evidence>
<evidence type="ECO:0000256" key="5">
    <source>
        <dbReference type="SAM" id="SignalP"/>
    </source>
</evidence>
<evidence type="ECO:0000313" key="6">
    <source>
        <dbReference type="EMBL" id="CAH1714982.1"/>
    </source>
</evidence>
<keyword evidence="4" id="KW-0472">Membrane</keyword>
<keyword evidence="4" id="KW-1133">Transmembrane helix</keyword>
<dbReference type="SUPFAM" id="SSF52075">
    <property type="entry name" value="Outer arm dynein light chain 1"/>
    <property type="match status" value="1"/>
</dbReference>
<dbReference type="Pfam" id="PF00560">
    <property type="entry name" value="LRR_1"/>
    <property type="match status" value="1"/>
</dbReference>
<proteinExistence type="predicted"/>
<keyword evidence="4" id="KW-0812">Transmembrane</keyword>
<feature type="transmembrane region" description="Helical" evidence="4">
    <location>
        <begin position="489"/>
        <end position="507"/>
    </location>
</feature>
<dbReference type="SUPFAM" id="SSF52058">
    <property type="entry name" value="L domain-like"/>
    <property type="match status" value="1"/>
</dbReference>
<sequence length="508" mass="58941">MRIPIATAVYLITLTFTQIHTQNVICDFENIGNDYICTIIAANISSDTTQLEFLSQHLEGRNDSHVTIVRTNSSFVGRIRIYHPQFTQQFPNLQVIDLQRLRILDFSNNSFEKCDELRKVNLHFNEINFLQDNLFSKCEKLTELIISNNHIHNLTDASFDGLDNLEVLNLNYNLLQALSDNVFRFNRKLKELHLGNPWNLYQHNKRMFEFLRDLEVVDLSDWHIDYSETEALLNGLTKLKEIILHKNYYEYFNMSFFSQFENLTILDLNDNKLGDLIDNSLQNLTNLKEFYIQGNYLEILTENTFTGLDNLEILWLGYNSISSIPSNTFDRLNNLKKLSLVFNKIAILPHGIFENLQNLRSLHLGVNIITDLPSGIFKSLVNLESINIYNNKIETLNSNSFGRHEKLVNFTSSWNKIDEIERKFFDNFPNLELLVINENICVDTIIDDFQNTNISSVFGKCFDNFEYQDTTTISTEVPTTTDGKGNGRIIGFSVLLNILLMTVIFIMQ</sequence>
<dbReference type="InterPro" id="IPR001611">
    <property type="entry name" value="Leu-rich_rpt"/>
</dbReference>
<dbReference type="InterPro" id="IPR050328">
    <property type="entry name" value="Dev_Immune_Receptor"/>
</dbReference>
<evidence type="ECO:0000256" key="4">
    <source>
        <dbReference type="SAM" id="Phobius"/>
    </source>
</evidence>
<protein>
    <submittedName>
        <fullName evidence="6">Uncharacterized protein</fullName>
    </submittedName>
</protein>
<reference evidence="6" key="1">
    <citation type="submission" date="2022-01" db="EMBL/GenBank/DDBJ databases">
        <authorList>
            <person name="King R."/>
        </authorList>
    </citation>
    <scope>NUCLEOTIDE SEQUENCE</scope>
</reference>
<dbReference type="PANTHER" id="PTHR24373:SF398">
    <property type="entry name" value="LEUCINE-RICH REPEAT-CONTAINING G-PROTEIN COUPLED RECEPTOR 6"/>
    <property type="match status" value="1"/>
</dbReference>
<feature type="signal peptide" evidence="5">
    <location>
        <begin position="1"/>
        <end position="21"/>
    </location>
</feature>
<dbReference type="SMART" id="SM00364">
    <property type="entry name" value="LRR_BAC"/>
    <property type="match status" value="6"/>
</dbReference>
<dbReference type="AlphaFoldDB" id="A0A9P0NBF5"/>
<dbReference type="EMBL" id="OU895877">
    <property type="protein sequence ID" value="CAH1714982.1"/>
    <property type="molecule type" value="Genomic_DNA"/>
</dbReference>
<dbReference type="InterPro" id="IPR003591">
    <property type="entry name" value="Leu-rich_rpt_typical-subtyp"/>
</dbReference>
<feature type="chain" id="PRO_5040260780" evidence="5">
    <location>
        <begin position="22"/>
        <end position="508"/>
    </location>
</feature>
<keyword evidence="2 5" id="KW-0732">Signal</keyword>
<evidence type="ECO:0000313" key="7">
    <source>
        <dbReference type="Proteomes" id="UP001153620"/>
    </source>
</evidence>
<evidence type="ECO:0000256" key="3">
    <source>
        <dbReference type="ARBA" id="ARBA00022737"/>
    </source>
</evidence>
<dbReference type="GO" id="GO:0031012">
    <property type="term" value="C:extracellular matrix"/>
    <property type="evidence" value="ECO:0007669"/>
    <property type="project" value="TreeGrafter"/>
</dbReference>
<evidence type="ECO:0000256" key="2">
    <source>
        <dbReference type="ARBA" id="ARBA00022729"/>
    </source>
</evidence>
<dbReference type="PANTHER" id="PTHR24373">
    <property type="entry name" value="SLIT RELATED LEUCINE-RICH REPEAT NEURONAL PROTEIN"/>
    <property type="match status" value="1"/>
</dbReference>
<dbReference type="Gene3D" id="3.80.10.10">
    <property type="entry name" value="Ribonuclease Inhibitor"/>
    <property type="match status" value="3"/>
</dbReference>
<accession>A0A9P0NBF5</accession>
<dbReference type="SMART" id="SM00365">
    <property type="entry name" value="LRR_SD22"/>
    <property type="match status" value="6"/>
</dbReference>
<dbReference type="Proteomes" id="UP001153620">
    <property type="component" value="Chromosome 1"/>
</dbReference>
<dbReference type="InterPro" id="IPR032675">
    <property type="entry name" value="LRR_dom_sf"/>
</dbReference>
<dbReference type="SMART" id="SM00369">
    <property type="entry name" value="LRR_TYP"/>
    <property type="match status" value="9"/>
</dbReference>
<keyword evidence="3" id="KW-0677">Repeat</keyword>
<keyword evidence="1" id="KW-0433">Leucine-rich repeat</keyword>
<dbReference type="PROSITE" id="PS51450">
    <property type="entry name" value="LRR"/>
    <property type="match status" value="3"/>
</dbReference>
<organism evidence="6 7">
    <name type="scientific">Chironomus riparius</name>
    <dbReference type="NCBI Taxonomy" id="315576"/>
    <lineage>
        <taxon>Eukaryota</taxon>
        <taxon>Metazoa</taxon>
        <taxon>Ecdysozoa</taxon>
        <taxon>Arthropoda</taxon>
        <taxon>Hexapoda</taxon>
        <taxon>Insecta</taxon>
        <taxon>Pterygota</taxon>
        <taxon>Neoptera</taxon>
        <taxon>Endopterygota</taxon>
        <taxon>Diptera</taxon>
        <taxon>Nematocera</taxon>
        <taxon>Chironomoidea</taxon>
        <taxon>Chironomidae</taxon>
        <taxon>Chironominae</taxon>
        <taxon>Chironomus</taxon>
    </lineage>
</organism>
<keyword evidence="7" id="KW-1185">Reference proteome</keyword>
<reference evidence="6" key="2">
    <citation type="submission" date="2022-10" db="EMBL/GenBank/DDBJ databases">
        <authorList>
            <consortium name="ENA_rothamsted_submissions"/>
            <consortium name="culmorum"/>
            <person name="King R."/>
        </authorList>
    </citation>
    <scope>NUCLEOTIDE SEQUENCE</scope>
</reference>
<name>A0A9P0NBF5_9DIPT</name>
<gene>
    <name evidence="6" type="ORF">CHIRRI_LOCUS3671</name>
</gene>